<name>X1QZM0_9ZZZZ</name>
<sequence length="104" mass="12112">MAQTYNEDTYIFKFTSLKDMLEEYTFTFPKKTGLVGFKHSWSLTCFNNFGEWHGSGSTSTYVSYIYKWIFPSWTEKIKVSNGDLSILFGTLHIELLNETEYSAT</sequence>
<organism evidence="1">
    <name type="scientific">marine sediment metagenome</name>
    <dbReference type="NCBI Taxonomy" id="412755"/>
    <lineage>
        <taxon>unclassified sequences</taxon>
        <taxon>metagenomes</taxon>
        <taxon>ecological metagenomes</taxon>
    </lineage>
</organism>
<accession>X1QZM0</accession>
<protein>
    <submittedName>
        <fullName evidence="1">Uncharacterized protein</fullName>
    </submittedName>
</protein>
<comment type="caution">
    <text evidence="1">The sequence shown here is derived from an EMBL/GenBank/DDBJ whole genome shotgun (WGS) entry which is preliminary data.</text>
</comment>
<dbReference type="EMBL" id="BARW01011484">
    <property type="protein sequence ID" value="GAI73733.1"/>
    <property type="molecule type" value="Genomic_DNA"/>
</dbReference>
<evidence type="ECO:0000313" key="1">
    <source>
        <dbReference type="EMBL" id="GAI73733.1"/>
    </source>
</evidence>
<feature type="non-terminal residue" evidence="1">
    <location>
        <position position="104"/>
    </location>
</feature>
<gene>
    <name evidence="1" type="ORF">S12H4_22130</name>
</gene>
<proteinExistence type="predicted"/>
<reference evidence="1" key="1">
    <citation type="journal article" date="2014" name="Front. Microbiol.">
        <title>High frequency of phylogenetically diverse reductive dehalogenase-homologous genes in deep subseafloor sedimentary metagenomes.</title>
        <authorList>
            <person name="Kawai M."/>
            <person name="Futagami T."/>
            <person name="Toyoda A."/>
            <person name="Takaki Y."/>
            <person name="Nishi S."/>
            <person name="Hori S."/>
            <person name="Arai W."/>
            <person name="Tsubouchi T."/>
            <person name="Morono Y."/>
            <person name="Uchiyama I."/>
            <person name="Ito T."/>
            <person name="Fujiyama A."/>
            <person name="Inagaki F."/>
            <person name="Takami H."/>
        </authorList>
    </citation>
    <scope>NUCLEOTIDE SEQUENCE</scope>
    <source>
        <strain evidence="1">Expedition CK06-06</strain>
    </source>
</reference>
<dbReference type="AlphaFoldDB" id="X1QZM0"/>